<protein>
    <submittedName>
        <fullName evidence="2">Uncharacterized protein</fullName>
    </submittedName>
</protein>
<gene>
    <name evidence="2" type="ORF">EVAR_92274_1</name>
</gene>
<keyword evidence="3" id="KW-1185">Reference proteome</keyword>
<feature type="compositionally biased region" description="Basic and acidic residues" evidence="1">
    <location>
        <begin position="1"/>
        <end position="16"/>
    </location>
</feature>
<evidence type="ECO:0000313" key="3">
    <source>
        <dbReference type="Proteomes" id="UP000299102"/>
    </source>
</evidence>
<accession>A0A4C1TL22</accession>
<evidence type="ECO:0000256" key="1">
    <source>
        <dbReference type="SAM" id="MobiDB-lite"/>
    </source>
</evidence>
<comment type="caution">
    <text evidence="2">The sequence shown here is derived from an EMBL/GenBank/DDBJ whole genome shotgun (WGS) entry which is preliminary data.</text>
</comment>
<dbReference type="EMBL" id="BGZK01000070">
    <property type="protein sequence ID" value="GBP15279.1"/>
    <property type="molecule type" value="Genomic_DNA"/>
</dbReference>
<proteinExistence type="predicted"/>
<evidence type="ECO:0000313" key="2">
    <source>
        <dbReference type="EMBL" id="GBP15279.1"/>
    </source>
</evidence>
<dbReference type="Proteomes" id="UP000299102">
    <property type="component" value="Unassembled WGS sequence"/>
</dbReference>
<name>A0A4C1TL22_EUMVA</name>
<dbReference type="AlphaFoldDB" id="A0A4C1TL22"/>
<reference evidence="2 3" key="1">
    <citation type="journal article" date="2019" name="Commun. Biol.">
        <title>The bagworm genome reveals a unique fibroin gene that provides high tensile strength.</title>
        <authorList>
            <person name="Kono N."/>
            <person name="Nakamura H."/>
            <person name="Ohtoshi R."/>
            <person name="Tomita M."/>
            <person name="Numata K."/>
            <person name="Arakawa K."/>
        </authorList>
    </citation>
    <scope>NUCLEOTIDE SEQUENCE [LARGE SCALE GENOMIC DNA]</scope>
</reference>
<feature type="region of interest" description="Disordered" evidence="1">
    <location>
        <begin position="1"/>
        <end position="23"/>
    </location>
</feature>
<sequence>MARERSEYKLPPRADGPRPGPPTHVLATDKYLMRQPFGIRIAPMKINKTPSSAFKLLRSSLLQSFYFIWKGLNLKPPAVAQCGLGVANDRRRRHRCGDKVRDQRLNVPTTRVILI</sequence>
<organism evidence="2 3">
    <name type="scientific">Eumeta variegata</name>
    <name type="common">Bagworm moth</name>
    <name type="synonym">Eumeta japonica</name>
    <dbReference type="NCBI Taxonomy" id="151549"/>
    <lineage>
        <taxon>Eukaryota</taxon>
        <taxon>Metazoa</taxon>
        <taxon>Ecdysozoa</taxon>
        <taxon>Arthropoda</taxon>
        <taxon>Hexapoda</taxon>
        <taxon>Insecta</taxon>
        <taxon>Pterygota</taxon>
        <taxon>Neoptera</taxon>
        <taxon>Endopterygota</taxon>
        <taxon>Lepidoptera</taxon>
        <taxon>Glossata</taxon>
        <taxon>Ditrysia</taxon>
        <taxon>Tineoidea</taxon>
        <taxon>Psychidae</taxon>
        <taxon>Oiketicinae</taxon>
        <taxon>Eumeta</taxon>
    </lineage>
</organism>